<feature type="region of interest" description="Disordered" evidence="1">
    <location>
        <begin position="73"/>
        <end position="115"/>
    </location>
</feature>
<accession>A0ABD6EDG3</accession>
<name>A0ABD6EDG3_9BILA</name>
<feature type="compositionally biased region" description="Basic and acidic residues" evidence="1">
    <location>
        <begin position="216"/>
        <end position="226"/>
    </location>
</feature>
<dbReference type="AlphaFoldDB" id="A0ABD6EDG3"/>
<comment type="caution">
    <text evidence="2">The sequence shown here is derived from an EMBL/GenBank/DDBJ whole genome shotgun (WGS) entry which is preliminary data.</text>
</comment>
<protein>
    <recommendedName>
        <fullName evidence="4">Prolactin receptor</fullName>
    </recommendedName>
</protein>
<feature type="compositionally biased region" description="Polar residues" evidence="1">
    <location>
        <begin position="192"/>
        <end position="207"/>
    </location>
</feature>
<keyword evidence="3" id="KW-1185">Reference proteome</keyword>
<proteinExistence type="predicted"/>
<reference evidence="2 3" key="1">
    <citation type="submission" date="2024-08" db="EMBL/GenBank/DDBJ databases">
        <title>Gnathostoma spinigerum genome.</title>
        <authorList>
            <person name="Gonzalez-Bertolin B."/>
            <person name="Monzon S."/>
            <person name="Zaballos A."/>
            <person name="Jimenez P."/>
            <person name="Dekumyoy P."/>
            <person name="Varona S."/>
            <person name="Cuesta I."/>
            <person name="Sumanam S."/>
            <person name="Adisakwattana P."/>
            <person name="Gasser R.B."/>
            <person name="Hernandez-Gonzalez A."/>
            <person name="Young N.D."/>
            <person name="Perteguer M.J."/>
        </authorList>
    </citation>
    <scope>NUCLEOTIDE SEQUENCE [LARGE SCALE GENOMIC DNA]</scope>
    <source>
        <strain evidence="2">AL3</strain>
        <tissue evidence="2">Liver</tissue>
    </source>
</reference>
<organism evidence="2 3">
    <name type="scientific">Gnathostoma spinigerum</name>
    <dbReference type="NCBI Taxonomy" id="75299"/>
    <lineage>
        <taxon>Eukaryota</taxon>
        <taxon>Metazoa</taxon>
        <taxon>Ecdysozoa</taxon>
        <taxon>Nematoda</taxon>
        <taxon>Chromadorea</taxon>
        <taxon>Rhabditida</taxon>
        <taxon>Spirurina</taxon>
        <taxon>Gnathostomatomorpha</taxon>
        <taxon>Gnathostomatoidea</taxon>
        <taxon>Gnathostomatidae</taxon>
        <taxon>Gnathostoma</taxon>
    </lineage>
</organism>
<evidence type="ECO:0000256" key="1">
    <source>
        <dbReference type="SAM" id="MobiDB-lite"/>
    </source>
</evidence>
<feature type="region of interest" description="Disordered" evidence="1">
    <location>
        <begin position="170"/>
        <end position="232"/>
    </location>
</feature>
<gene>
    <name evidence="2" type="ORF">AB6A40_001441</name>
</gene>
<sequence length="232" mass="25376">MDETERCCIREGGEVLSRHRGFSSKAREILLEPVAPFAVTVKKKEASTSHNQSATVAPHRGFSTKAKEMLLEREPSAPATHRSETKGKCGENTAHCPFSHSENEDTTDEETLVTSASPRTTVVSARKYDGHSPRRAGRMKAYMLLGDIGKTRSLSDIYYKPWKDPLMVPPQVTKGTSADGSTSLEKDDKKTVTNTIIEQASFSTSNDGARLGDNVEVPRRKSDGCGERTSAC</sequence>
<evidence type="ECO:0000313" key="3">
    <source>
        <dbReference type="Proteomes" id="UP001608902"/>
    </source>
</evidence>
<feature type="compositionally biased region" description="Polar residues" evidence="1">
    <location>
        <begin position="173"/>
        <end position="183"/>
    </location>
</feature>
<evidence type="ECO:0000313" key="2">
    <source>
        <dbReference type="EMBL" id="MFH4974732.1"/>
    </source>
</evidence>
<evidence type="ECO:0008006" key="4">
    <source>
        <dbReference type="Google" id="ProtNLM"/>
    </source>
</evidence>
<dbReference type="EMBL" id="JBGFUD010000536">
    <property type="protein sequence ID" value="MFH4974732.1"/>
    <property type="molecule type" value="Genomic_DNA"/>
</dbReference>
<dbReference type="Proteomes" id="UP001608902">
    <property type="component" value="Unassembled WGS sequence"/>
</dbReference>
<feature type="compositionally biased region" description="Basic and acidic residues" evidence="1">
    <location>
        <begin position="73"/>
        <end position="89"/>
    </location>
</feature>